<proteinExistence type="predicted"/>
<evidence type="ECO:0000259" key="1">
    <source>
        <dbReference type="Pfam" id="PF26593"/>
    </source>
</evidence>
<dbReference type="EMBL" id="MFFS01000077">
    <property type="protein sequence ID" value="OGF20932.1"/>
    <property type="molecule type" value="Genomic_DNA"/>
</dbReference>
<dbReference type="STRING" id="1797985.A2Y83_00430"/>
<gene>
    <name evidence="2" type="ORF">A2Y83_00430</name>
</gene>
<dbReference type="Proteomes" id="UP000178323">
    <property type="component" value="Unassembled WGS sequence"/>
</dbReference>
<protein>
    <recommendedName>
        <fullName evidence="1">TraC-like domain-containing protein</fullName>
    </recommendedName>
</protein>
<name>A0A1F5S2Y7_9BACT</name>
<reference evidence="2 3" key="1">
    <citation type="journal article" date="2016" name="Nat. Commun.">
        <title>Thousands of microbial genomes shed light on interconnected biogeochemical processes in an aquifer system.</title>
        <authorList>
            <person name="Anantharaman K."/>
            <person name="Brown C.T."/>
            <person name="Hug L.A."/>
            <person name="Sharon I."/>
            <person name="Castelle C.J."/>
            <person name="Probst A.J."/>
            <person name="Thomas B.C."/>
            <person name="Singh A."/>
            <person name="Wilkins M.J."/>
            <person name="Karaoz U."/>
            <person name="Brodie E.L."/>
            <person name="Williams K.H."/>
            <person name="Hubbard S.S."/>
            <person name="Banfield J.F."/>
        </authorList>
    </citation>
    <scope>NUCLEOTIDE SEQUENCE [LARGE SCALE GENOMIC DNA]</scope>
</reference>
<sequence length="218" mass="25191">MSNPHPSTQKYLDIAEIKEDVVVLKDGTLRAVLLVSSINFALKSDEEQEAIIQAYMSFLNSFEHPLQIVVQSRKLNIEGYLESLKKIEKEQTNELLRMQTSEYRGFVKELVDMGDIMNKKFFAVVPYDPLSDKQKSSFSRLLNLFQPASIISLSRKRFMKRRYDLLQRVEYIRNGLSSIGLSTIILDTQALIELFYNSYNPDMADKEPLVEIGKLRID</sequence>
<dbReference type="Pfam" id="PF26593">
    <property type="entry name" value="TraC-like"/>
    <property type="match status" value="1"/>
</dbReference>
<dbReference type="InterPro" id="IPR058596">
    <property type="entry name" value="TraC-like_dom"/>
</dbReference>
<accession>A0A1F5S2Y7</accession>
<comment type="caution">
    <text evidence="2">The sequence shown here is derived from an EMBL/GenBank/DDBJ whole genome shotgun (WGS) entry which is preliminary data.</text>
</comment>
<evidence type="ECO:0000313" key="3">
    <source>
        <dbReference type="Proteomes" id="UP000178323"/>
    </source>
</evidence>
<evidence type="ECO:0000313" key="2">
    <source>
        <dbReference type="EMBL" id="OGF20932.1"/>
    </source>
</evidence>
<feature type="domain" description="TraC-like" evidence="1">
    <location>
        <begin position="20"/>
        <end position="128"/>
    </location>
</feature>
<organism evidence="2 3">
    <name type="scientific">Candidatus Falkowbacteria bacterium RBG_13_39_14</name>
    <dbReference type="NCBI Taxonomy" id="1797985"/>
    <lineage>
        <taxon>Bacteria</taxon>
        <taxon>Candidatus Falkowiibacteriota</taxon>
    </lineage>
</organism>
<dbReference type="AlphaFoldDB" id="A0A1F5S2Y7"/>